<keyword evidence="1" id="KW-1133">Transmembrane helix</keyword>
<evidence type="ECO:0000313" key="3">
    <source>
        <dbReference type="Proteomes" id="UP001268819"/>
    </source>
</evidence>
<dbReference type="InterPro" id="IPR036259">
    <property type="entry name" value="MFS_trans_sf"/>
</dbReference>
<comment type="caution">
    <text evidence="2">The sequence shown here is derived from an EMBL/GenBank/DDBJ whole genome shotgun (WGS) entry which is preliminary data.</text>
</comment>
<reference evidence="2 3" key="1">
    <citation type="submission" date="2023-07" db="EMBL/GenBank/DDBJ databases">
        <title>Sequencing the genomes of 1000 actinobacteria strains.</title>
        <authorList>
            <person name="Klenk H.-P."/>
        </authorList>
    </citation>
    <scope>NUCLEOTIDE SEQUENCE [LARGE SCALE GENOMIC DNA]</scope>
    <source>
        <strain evidence="2 3">DSM 43749</strain>
    </source>
</reference>
<evidence type="ECO:0000313" key="2">
    <source>
        <dbReference type="EMBL" id="MDR6594875.1"/>
    </source>
</evidence>
<organism evidence="2 3">
    <name type="scientific">Saccharothrix longispora</name>
    <dbReference type="NCBI Taxonomy" id="33920"/>
    <lineage>
        <taxon>Bacteria</taxon>
        <taxon>Bacillati</taxon>
        <taxon>Actinomycetota</taxon>
        <taxon>Actinomycetes</taxon>
        <taxon>Pseudonocardiales</taxon>
        <taxon>Pseudonocardiaceae</taxon>
        <taxon>Saccharothrix</taxon>
    </lineage>
</organism>
<keyword evidence="3" id="KW-1185">Reference proteome</keyword>
<proteinExistence type="predicted"/>
<dbReference type="RefSeq" id="WP_310307908.1">
    <property type="nucleotide sequence ID" value="NZ_BAAAXB010000001.1"/>
</dbReference>
<keyword evidence="1" id="KW-0812">Transmembrane</keyword>
<evidence type="ECO:0000256" key="1">
    <source>
        <dbReference type="SAM" id="Phobius"/>
    </source>
</evidence>
<accession>A0ABU1PW54</accession>
<name>A0ABU1PW54_9PSEU</name>
<dbReference type="Proteomes" id="UP001268819">
    <property type="component" value="Unassembled WGS sequence"/>
</dbReference>
<sequence>MQAGLYAVLTQTARQVHVPPDLVARATGFSTVVGLAAAPLGMALAGPAAELIGTDAVLLAGAAIAVLSAPLALAVRSVRQLPAEPEPAR</sequence>
<gene>
    <name evidence="2" type="ORF">J2S66_003259</name>
</gene>
<feature type="transmembrane region" description="Helical" evidence="1">
    <location>
        <begin position="56"/>
        <end position="75"/>
    </location>
</feature>
<dbReference type="Gene3D" id="1.20.1250.20">
    <property type="entry name" value="MFS general substrate transporter like domains"/>
    <property type="match status" value="1"/>
</dbReference>
<feature type="transmembrane region" description="Helical" evidence="1">
    <location>
        <begin position="22"/>
        <end position="44"/>
    </location>
</feature>
<dbReference type="SUPFAM" id="SSF103473">
    <property type="entry name" value="MFS general substrate transporter"/>
    <property type="match status" value="1"/>
</dbReference>
<keyword evidence="1" id="KW-0472">Membrane</keyword>
<protein>
    <submittedName>
        <fullName evidence="2">MFS family permease</fullName>
    </submittedName>
</protein>
<dbReference type="EMBL" id="JAVDSG010000001">
    <property type="protein sequence ID" value="MDR6594875.1"/>
    <property type="molecule type" value="Genomic_DNA"/>
</dbReference>